<protein>
    <recommendedName>
        <fullName evidence="1">Tautomerase cis-CaaD-like domain-containing protein</fullName>
    </recommendedName>
</protein>
<proteinExistence type="predicted"/>
<evidence type="ECO:0000313" key="2">
    <source>
        <dbReference type="EMBL" id="KXS21438.1"/>
    </source>
</evidence>
<name>A0A139AXI0_GONPJ</name>
<keyword evidence="3" id="KW-1185">Reference proteome</keyword>
<evidence type="ECO:0000259" key="1">
    <source>
        <dbReference type="Pfam" id="PF14832"/>
    </source>
</evidence>
<organism evidence="2 3">
    <name type="scientific">Gonapodya prolifera (strain JEL478)</name>
    <name type="common">Monoblepharis prolifera</name>
    <dbReference type="NCBI Taxonomy" id="1344416"/>
    <lineage>
        <taxon>Eukaryota</taxon>
        <taxon>Fungi</taxon>
        <taxon>Fungi incertae sedis</taxon>
        <taxon>Chytridiomycota</taxon>
        <taxon>Chytridiomycota incertae sedis</taxon>
        <taxon>Monoblepharidomycetes</taxon>
        <taxon>Monoblepharidales</taxon>
        <taxon>Gonapodyaceae</taxon>
        <taxon>Gonapodya</taxon>
    </lineage>
</organism>
<dbReference type="EMBL" id="KQ965733">
    <property type="protein sequence ID" value="KXS21438.1"/>
    <property type="molecule type" value="Genomic_DNA"/>
</dbReference>
<sequence length="148" mass="17308">MPLHRIYSAPGFFTEEEKSKIAQNITKAYTSALPAFYVVVLFIDVPENSFFVGGKSMTRFVRIVTQHLARTFDSPKMRDKFIEYLERCYAPIIKAKGEDVGWELHIEETPRETWRENGIAPPLPRTEAEKEWKRLNRPVPYTEIMNKL</sequence>
<dbReference type="AlphaFoldDB" id="A0A139AXI0"/>
<dbReference type="SUPFAM" id="SSF55331">
    <property type="entry name" value="Tautomerase/MIF"/>
    <property type="match status" value="1"/>
</dbReference>
<reference evidence="2 3" key="1">
    <citation type="journal article" date="2015" name="Genome Biol. Evol.">
        <title>Phylogenomic analyses indicate that early fungi evolved digesting cell walls of algal ancestors of land plants.</title>
        <authorList>
            <person name="Chang Y."/>
            <person name="Wang S."/>
            <person name="Sekimoto S."/>
            <person name="Aerts A.L."/>
            <person name="Choi C."/>
            <person name="Clum A."/>
            <person name="LaButti K.M."/>
            <person name="Lindquist E.A."/>
            <person name="Yee Ngan C."/>
            <person name="Ohm R.A."/>
            <person name="Salamov A.A."/>
            <person name="Grigoriev I.V."/>
            <person name="Spatafora J.W."/>
            <person name="Berbee M.L."/>
        </authorList>
    </citation>
    <scope>NUCLEOTIDE SEQUENCE [LARGE SCALE GENOMIC DNA]</scope>
    <source>
        <strain evidence="2 3">JEL478</strain>
    </source>
</reference>
<gene>
    <name evidence="2" type="ORF">M427DRAFT_151467</name>
</gene>
<evidence type="ECO:0000313" key="3">
    <source>
        <dbReference type="Proteomes" id="UP000070544"/>
    </source>
</evidence>
<dbReference type="OMA" id="MPAGTMY"/>
<dbReference type="InterPro" id="IPR028116">
    <property type="entry name" value="Cis-CaaD-like"/>
</dbReference>
<dbReference type="Gene3D" id="3.30.429.10">
    <property type="entry name" value="Macrophage Migration Inhibitory Factor"/>
    <property type="match status" value="1"/>
</dbReference>
<dbReference type="InterPro" id="IPR014347">
    <property type="entry name" value="Tautomerase/MIF_sf"/>
</dbReference>
<accession>A0A139AXI0</accession>
<dbReference type="OrthoDB" id="2129288at2759"/>
<dbReference type="Proteomes" id="UP000070544">
    <property type="component" value="Unassembled WGS sequence"/>
</dbReference>
<dbReference type="Pfam" id="PF14832">
    <property type="entry name" value="Tautomerase_3"/>
    <property type="match status" value="1"/>
</dbReference>
<feature type="domain" description="Tautomerase cis-CaaD-like" evidence="1">
    <location>
        <begin position="1"/>
        <end position="137"/>
    </location>
</feature>